<dbReference type="SMART" id="SM00419">
    <property type="entry name" value="HTH_CRP"/>
    <property type="match status" value="1"/>
</dbReference>
<dbReference type="AlphaFoldDB" id="D5BY56"/>
<dbReference type="InterPro" id="IPR014710">
    <property type="entry name" value="RmlC-like_jellyroll"/>
</dbReference>
<dbReference type="PRINTS" id="PR00034">
    <property type="entry name" value="HTHCRP"/>
</dbReference>
<evidence type="ECO:0000259" key="4">
    <source>
        <dbReference type="PROSITE" id="PS50042"/>
    </source>
</evidence>
<accession>D5BY56</accession>
<dbReference type="PROSITE" id="PS50042">
    <property type="entry name" value="CNMP_BINDING_3"/>
    <property type="match status" value="1"/>
</dbReference>
<keyword evidence="7" id="KW-1185">Reference proteome</keyword>
<evidence type="ECO:0000313" key="6">
    <source>
        <dbReference type="EMBL" id="ADE14039.1"/>
    </source>
</evidence>
<gene>
    <name evidence="6" type="ordered locus">Nhal_0863</name>
</gene>
<sequence length="226" mass="25775">MTEPLLGRTTMLRNLRPEGEPSIEHFLEYCHIKNFPAKAPIIHPGDPADTLYYIRKGSATVYMEDEEGNQLILAYLNKGDFIGEMGLFAELQNRSVLVRARTPCQLAEITYERLRLLVQGPLAEHYHRILLALGRQLTRRLLETNRKVGHLAFMDVAGRIARTLLDLCQQPDAMTHPDGMQIRITRQEISRIVGCSREMAGRVLKELQQQGLIWVKGKTIVVYGTR</sequence>
<feature type="domain" description="Cyclic nucleotide-binding" evidence="4">
    <location>
        <begin position="11"/>
        <end position="118"/>
    </location>
</feature>
<dbReference type="InterPro" id="IPR036390">
    <property type="entry name" value="WH_DNA-bd_sf"/>
</dbReference>
<evidence type="ECO:0000259" key="5">
    <source>
        <dbReference type="PROSITE" id="PS51063"/>
    </source>
</evidence>
<dbReference type="FunFam" id="1.10.10.10:FF:000006">
    <property type="entry name" value="cAMP-activated global transcriptional regulator CRP"/>
    <property type="match status" value="1"/>
</dbReference>
<keyword evidence="2" id="KW-0238">DNA-binding</keyword>
<dbReference type="EMBL" id="CP001798">
    <property type="protein sequence ID" value="ADE14039.1"/>
    <property type="molecule type" value="Genomic_DNA"/>
</dbReference>
<dbReference type="KEGG" id="nhl:Nhal_0863"/>
<dbReference type="eggNOG" id="COG0664">
    <property type="taxonomic scope" value="Bacteria"/>
</dbReference>
<dbReference type="PANTHER" id="PTHR24567">
    <property type="entry name" value="CRP FAMILY TRANSCRIPTIONAL REGULATORY PROTEIN"/>
    <property type="match status" value="1"/>
</dbReference>
<name>D5BY56_NITHN</name>
<evidence type="ECO:0000256" key="1">
    <source>
        <dbReference type="ARBA" id="ARBA00023015"/>
    </source>
</evidence>
<dbReference type="GO" id="GO:0003700">
    <property type="term" value="F:DNA-binding transcription factor activity"/>
    <property type="evidence" value="ECO:0007669"/>
    <property type="project" value="TreeGrafter"/>
</dbReference>
<dbReference type="NCBIfam" id="NF008732">
    <property type="entry name" value="PRK11753.1"/>
    <property type="match status" value="1"/>
</dbReference>
<dbReference type="Proteomes" id="UP000001844">
    <property type="component" value="Chromosome"/>
</dbReference>
<dbReference type="SUPFAM" id="SSF51206">
    <property type="entry name" value="cAMP-binding domain-like"/>
    <property type="match status" value="1"/>
</dbReference>
<protein>
    <submittedName>
        <fullName evidence="6">Cyclic nucleotide-binding protein</fullName>
    </submittedName>
</protein>
<dbReference type="STRING" id="472759.Nhal_0863"/>
<dbReference type="HOGENOM" id="CLU_075053_3_5_6"/>
<dbReference type="Pfam" id="PF00027">
    <property type="entry name" value="cNMP_binding"/>
    <property type="match status" value="1"/>
</dbReference>
<proteinExistence type="predicted"/>
<dbReference type="InterPro" id="IPR036388">
    <property type="entry name" value="WH-like_DNA-bd_sf"/>
</dbReference>
<organism evidence="6 7">
    <name type="scientific">Nitrosococcus halophilus (strain Nc4)</name>
    <dbReference type="NCBI Taxonomy" id="472759"/>
    <lineage>
        <taxon>Bacteria</taxon>
        <taxon>Pseudomonadati</taxon>
        <taxon>Pseudomonadota</taxon>
        <taxon>Gammaproteobacteria</taxon>
        <taxon>Chromatiales</taxon>
        <taxon>Chromatiaceae</taxon>
        <taxon>Nitrosococcus</taxon>
    </lineage>
</organism>
<keyword evidence="3" id="KW-0804">Transcription</keyword>
<dbReference type="PROSITE" id="PS00888">
    <property type="entry name" value="CNMP_BINDING_1"/>
    <property type="match status" value="1"/>
</dbReference>
<dbReference type="InterPro" id="IPR000595">
    <property type="entry name" value="cNMP-bd_dom"/>
</dbReference>
<dbReference type="GO" id="GO:0003677">
    <property type="term" value="F:DNA binding"/>
    <property type="evidence" value="ECO:0007669"/>
    <property type="project" value="UniProtKB-KW"/>
</dbReference>
<evidence type="ECO:0000313" key="7">
    <source>
        <dbReference type="Proteomes" id="UP000001844"/>
    </source>
</evidence>
<evidence type="ECO:0000256" key="2">
    <source>
        <dbReference type="ARBA" id="ARBA00023125"/>
    </source>
</evidence>
<dbReference type="InterPro" id="IPR018488">
    <property type="entry name" value="cNMP-bd_CS"/>
</dbReference>
<dbReference type="PROSITE" id="PS51063">
    <property type="entry name" value="HTH_CRP_2"/>
    <property type="match status" value="1"/>
</dbReference>
<dbReference type="SMART" id="SM00100">
    <property type="entry name" value="cNMP"/>
    <property type="match status" value="1"/>
</dbReference>
<dbReference type="Gene3D" id="1.10.10.10">
    <property type="entry name" value="Winged helix-like DNA-binding domain superfamily/Winged helix DNA-binding domain"/>
    <property type="match status" value="1"/>
</dbReference>
<dbReference type="InterPro" id="IPR018490">
    <property type="entry name" value="cNMP-bd_dom_sf"/>
</dbReference>
<dbReference type="CDD" id="cd00038">
    <property type="entry name" value="CAP_ED"/>
    <property type="match status" value="1"/>
</dbReference>
<evidence type="ECO:0000256" key="3">
    <source>
        <dbReference type="ARBA" id="ARBA00023163"/>
    </source>
</evidence>
<dbReference type="GO" id="GO:0005829">
    <property type="term" value="C:cytosol"/>
    <property type="evidence" value="ECO:0007669"/>
    <property type="project" value="TreeGrafter"/>
</dbReference>
<dbReference type="Pfam" id="PF13545">
    <property type="entry name" value="HTH_Crp_2"/>
    <property type="match status" value="1"/>
</dbReference>
<dbReference type="CDD" id="cd00092">
    <property type="entry name" value="HTH_CRP"/>
    <property type="match status" value="1"/>
</dbReference>
<dbReference type="SUPFAM" id="SSF46785">
    <property type="entry name" value="Winged helix' DNA-binding domain"/>
    <property type="match status" value="1"/>
</dbReference>
<dbReference type="PANTHER" id="PTHR24567:SF68">
    <property type="entry name" value="DNA-BINDING TRANSCRIPTIONAL DUAL REGULATOR CRP"/>
    <property type="match status" value="1"/>
</dbReference>
<dbReference type="InterPro" id="IPR012318">
    <property type="entry name" value="HTH_CRP"/>
</dbReference>
<reference evidence="7" key="1">
    <citation type="submission" date="2010-04" db="EMBL/GenBank/DDBJ databases">
        <title>Complete genome sequence of Nitrosococcus halophilus Nc4, a salt-adapted, aerobic obligate ammonia-oxidizing sulfur purple bacterium.</title>
        <authorList>
            <consortium name="US DOE Joint Genome Institute"/>
            <person name="Campbell M.A."/>
            <person name="Malfatti S.A."/>
            <person name="Chain P.S.G."/>
            <person name="Heidelberg J.F."/>
            <person name="Ward B.B."/>
            <person name="Klotz M.G."/>
        </authorList>
    </citation>
    <scope>NUCLEOTIDE SEQUENCE [LARGE SCALE GENOMIC DNA]</scope>
    <source>
        <strain evidence="7">Nc4</strain>
    </source>
</reference>
<feature type="domain" description="HTH crp-type" evidence="5">
    <location>
        <begin position="154"/>
        <end position="226"/>
    </location>
</feature>
<dbReference type="InterPro" id="IPR050397">
    <property type="entry name" value="Env_Response_Regulators"/>
</dbReference>
<keyword evidence="1" id="KW-0805">Transcription regulation</keyword>
<dbReference type="Gene3D" id="2.60.120.10">
    <property type="entry name" value="Jelly Rolls"/>
    <property type="match status" value="1"/>
</dbReference>